<dbReference type="Proteomes" id="UP000824366">
    <property type="component" value="Chromosome"/>
</dbReference>
<organism evidence="1 2">
    <name type="scientific">Rhodoferax lithotrophicus</name>
    <dbReference type="NCBI Taxonomy" id="2798804"/>
    <lineage>
        <taxon>Bacteria</taxon>
        <taxon>Pseudomonadati</taxon>
        <taxon>Pseudomonadota</taxon>
        <taxon>Betaproteobacteria</taxon>
        <taxon>Burkholderiales</taxon>
        <taxon>Comamonadaceae</taxon>
        <taxon>Rhodoferax</taxon>
    </lineage>
</organism>
<sequence length="37" mass="4185">MMRIVDQSILNMQFTNSLACSIIRPMPCHPSKKGHKA</sequence>
<keyword evidence="2" id="KW-1185">Reference proteome</keyword>
<proteinExistence type="predicted"/>
<name>A0ABM7MJU8_9BURK</name>
<dbReference type="EMBL" id="AP024238">
    <property type="protein sequence ID" value="BCO26476.1"/>
    <property type="molecule type" value="Genomic_DNA"/>
</dbReference>
<evidence type="ECO:0000313" key="2">
    <source>
        <dbReference type="Proteomes" id="UP000824366"/>
    </source>
</evidence>
<accession>A0ABM7MJU8</accession>
<protein>
    <submittedName>
        <fullName evidence="1">Uncharacterized protein</fullName>
    </submittedName>
</protein>
<reference evidence="1 2" key="1">
    <citation type="journal article" date="2021" name="Microbiol. Spectr.">
        <title>A Single Bacterium Capable of Oxidation and Reduction of Iron at Circumneutral pH.</title>
        <authorList>
            <person name="Kato S."/>
            <person name="Ohkuma M."/>
        </authorList>
    </citation>
    <scope>NUCLEOTIDE SEQUENCE [LARGE SCALE GENOMIC DNA]</scope>
    <source>
        <strain evidence="1 2">MIZ03</strain>
    </source>
</reference>
<gene>
    <name evidence="1" type="ORF">MIZ03_1359</name>
</gene>
<evidence type="ECO:0000313" key="1">
    <source>
        <dbReference type="EMBL" id="BCO26476.1"/>
    </source>
</evidence>